<evidence type="ECO:0000256" key="1">
    <source>
        <dbReference type="SAM" id="Phobius"/>
    </source>
</evidence>
<evidence type="ECO:0000313" key="3">
    <source>
        <dbReference type="Proteomes" id="UP000256572"/>
    </source>
</evidence>
<dbReference type="KEGG" id="apom:CPF11_06335"/>
<keyword evidence="1" id="KW-0472">Membrane</keyword>
<dbReference type="AlphaFoldDB" id="A0AAN1UAA7"/>
<name>A0AAN1UAA7_9PROT</name>
<dbReference type="Proteomes" id="UP000256572">
    <property type="component" value="Chromosome"/>
</dbReference>
<keyword evidence="1" id="KW-1133">Transmembrane helix</keyword>
<dbReference type="EMBL" id="CP023189">
    <property type="protein sequence ID" value="AXN01779.1"/>
    <property type="molecule type" value="Genomic_DNA"/>
</dbReference>
<keyword evidence="1" id="KW-0812">Transmembrane</keyword>
<reference evidence="2 3" key="2">
    <citation type="submission" date="2018-08" db="EMBL/GenBank/DDBJ databases">
        <title>Acetobacter oryzifermentans sp. nov., isolated from Korea traditional vinegar and reclassification of Acetobacter pasteurianus subsp. ascendens (Henneberg 1898) as Acetobacter ascendens comb. nov.</title>
        <authorList>
            <person name="Cho G.Y."/>
            <person name="Lee S.H."/>
        </authorList>
    </citation>
    <scope>NUCLEOTIDE SEQUENCE [LARGE SCALE GENOMIC DNA]</scope>
    <source>
        <strain evidence="2 3">SH</strain>
    </source>
</reference>
<evidence type="ECO:0000313" key="2">
    <source>
        <dbReference type="EMBL" id="AXN01779.1"/>
    </source>
</evidence>
<feature type="transmembrane region" description="Helical" evidence="1">
    <location>
        <begin position="29"/>
        <end position="49"/>
    </location>
</feature>
<proteinExistence type="predicted"/>
<gene>
    <name evidence="2" type="ORF">CJF59_12585</name>
</gene>
<sequence>MTGGFTLMCFTGWWAVAYSHPQDSWGMLVFRWLFPVIGAAMVGGSFVLLNRPVGNVWEEFEASSDDEDADGIVSNMDGR</sequence>
<organism evidence="2 3">
    <name type="scientific">Acetobacter pomorum</name>
    <dbReference type="NCBI Taxonomy" id="65959"/>
    <lineage>
        <taxon>Bacteria</taxon>
        <taxon>Pseudomonadati</taxon>
        <taxon>Pseudomonadota</taxon>
        <taxon>Alphaproteobacteria</taxon>
        <taxon>Acetobacterales</taxon>
        <taxon>Acetobacteraceae</taxon>
        <taxon>Acetobacter</taxon>
    </lineage>
</organism>
<reference evidence="2 3" key="1">
    <citation type="submission" date="2017-09" db="EMBL/GenBank/DDBJ databases">
        <authorList>
            <person name="Kim K.H."/>
            <person name="Chun B.H."/>
            <person name="Han G.S."/>
            <person name="Hyun S.G."/>
            <person name="Jeon C.O."/>
        </authorList>
    </citation>
    <scope>NUCLEOTIDE SEQUENCE [LARGE SCALE GENOMIC DNA]</scope>
    <source>
        <strain evidence="2 3">SH</strain>
    </source>
</reference>
<protein>
    <submittedName>
        <fullName evidence="2">Uncharacterized protein</fullName>
    </submittedName>
</protein>
<accession>A0AAN1UAA7</accession>